<dbReference type="EMBL" id="JAUDZG010000001">
    <property type="protein sequence ID" value="KAK3311455.1"/>
    <property type="molecule type" value="Genomic_DNA"/>
</dbReference>
<comment type="caution">
    <text evidence="1">The sequence shown here is derived from an EMBL/GenBank/DDBJ whole genome shotgun (WGS) entry which is preliminary data.</text>
</comment>
<protein>
    <submittedName>
        <fullName evidence="1">Uncharacterized protein</fullName>
    </submittedName>
</protein>
<accession>A0AAJ0H4M7</accession>
<reference evidence="1" key="2">
    <citation type="submission" date="2023-06" db="EMBL/GenBank/DDBJ databases">
        <authorList>
            <consortium name="Lawrence Berkeley National Laboratory"/>
            <person name="Mondo S.J."/>
            <person name="Hensen N."/>
            <person name="Bonometti L."/>
            <person name="Westerberg I."/>
            <person name="Brannstrom I.O."/>
            <person name="Guillou S."/>
            <person name="Cros-Aarteil S."/>
            <person name="Calhoun S."/>
            <person name="Haridas S."/>
            <person name="Kuo A."/>
            <person name="Pangilinan J."/>
            <person name="Riley R."/>
            <person name="Labutti K."/>
            <person name="Andreopoulos B."/>
            <person name="Lipzen A."/>
            <person name="Chen C."/>
            <person name="Yanf M."/>
            <person name="Daum C."/>
            <person name="Ng V."/>
            <person name="Clum A."/>
            <person name="Steindorff A."/>
            <person name="Ohm R."/>
            <person name="Martin F."/>
            <person name="Silar P."/>
            <person name="Natvig D."/>
            <person name="Lalanne C."/>
            <person name="Gautier V."/>
            <person name="Ament-Velasquez S.L."/>
            <person name="Kruys A."/>
            <person name="Hutchinson M.I."/>
            <person name="Powell A.J."/>
            <person name="Barry K."/>
            <person name="Miller A.N."/>
            <person name="Grigoriev I.V."/>
            <person name="Debuchy R."/>
            <person name="Gladieux P."/>
            <person name="Thoren M.H."/>
            <person name="Johannesson H."/>
        </authorList>
    </citation>
    <scope>NUCLEOTIDE SEQUENCE</scope>
    <source>
        <strain evidence="1">CBS 333.67</strain>
    </source>
</reference>
<proteinExistence type="predicted"/>
<keyword evidence="2" id="KW-1185">Reference proteome</keyword>
<dbReference type="AlphaFoldDB" id="A0AAJ0H4M7"/>
<reference evidence="1" key="1">
    <citation type="journal article" date="2023" name="Mol. Phylogenet. Evol.">
        <title>Genome-scale phylogeny and comparative genomics of the fungal order Sordariales.</title>
        <authorList>
            <person name="Hensen N."/>
            <person name="Bonometti L."/>
            <person name="Westerberg I."/>
            <person name="Brannstrom I.O."/>
            <person name="Guillou S."/>
            <person name="Cros-Aarteil S."/>
            <person name="Calhoun S."/>
            <person name="Haridas S."/>
            <person name="Kuo A."/>
            <person name="Mondo S."/>
            <person name="Pangilinan J."/>
            <person name="Riley R."/>
            <person name="LaButti K."/>
            <person name="Andreopoulos B."/>
            <person name="Lipzen A."/>
            <person name="Chen C."/>
            <person name="Yan M."/>
            <person name="Daum C."/>
            <person name="Ng V."/>
            <person name="Clum A."/>
            <person name="Steindorff A."/>
            <person name="Ohm R.A."/>
            <person name="Martin F."/>
            <person name="Silar P."/>
            <person name="Natvig D.O."/>
            <person name="Lalanne C."/>
            <person name="Gautier V."/>
            <person name="Ament-Velasquez S.L."/>
            <person name="Kruys A."/>
            <person name="Hutchinson M.I."/>
            <person name="Powell A.J."/>
            <person name="Barry K."/>
            <person name="Miller A.N."/>
            <person name="Grigoriev I.V."/>
            <person name="Debuchy R."/>
            <person name="Gladieux P."/>
            <person name="Hiltunen Thoren M."/>
            <person name="Johannesson H."/>
        </authorList>
    </citation>
    <scope>NUCLEOTIDE SEQUENCE</scope>
    <source>
        <strain evidence="1">CBS 333.67</strain>
    </source>
</reference>
<name>A0AAJ0H4M7_9PEZI</name>
<evidence type="ECO:0000313" key="2">
    <source>
        <dbReference type="Proteomes" id="UP001273166"/>
    </source>
</evidence>
<organism evidence="1 2">
    <name type="scientific">Chaetomium strumarium</name>
    <dbReference type="NCBI Taxonomy" id="1170767"/>
    <lineage>
        <taxon>Eukaryota</taxon>
        <taxon>Fungi</taxon>
        <taxon>Dikarya</taxon>
        <taxon>Ascomycota</taxon>
        <taxon>Pezizomycotina</taxon>
        <taxon>Sordariomycetes</taxon>
        <taxon>Sordariomycetidae</taxon>
        <taxon>Sordariales</taxon>
        <taxon>Chaetomiaceae</taxon>
        <taxon>Chaetomium</taxon>
    </lineage>
</organism>
<evidence type="ECO:0000313" key="1">
    <source>
        <dbReference type="EMBL" id="KAK3311455.1"/>
    </source>
</evidence>
<dbReference type="Proteomes" id="UP001273166">
    <property type="component" value="Unassembled WGS sequence"/>
</dbReference>
<dbReference type="RefSeq" id="XP_062727235.1">
    <property type="nucleotide sequence ID" value="XM_062868568.1"/>
</dbReference>
<dbReference type="GeneID" id="87887397"/>
<sequence>MCDVMCVFLCLQESSQISFDVVRSVFIRQKLGPLSPFSLLRSLYPPIRPSLFSDPPADKEQGTEFRCRTFIWSSDWNGRPWCACCFVDCTRTGLDHVIPSTTVSLRRPFQPLFSKRLSLSLSLTSVGIVPHCHAGERAF</sequence>
<gene>
    <name evidence="1" type="ORF">B0T15DRAFT_521509</name>
</gene>